<dbReference type="EMBL" id="JAQMFO010000002">
    <property type="protein sequence ID" value="MDB6370828.1"/>
    <property type="molecule type" value="Genomic_DNA"/>
</dbReference>
<protein>
    <submittedName>
        <fullName evidence="3">SLATT domain-containing protein</fullName>
    </submittedName>
</protein>
<gene>
    <name evidence="3" type="ORF">PH362_02330</name>
</gene>
<dbReference type="NCBIfam" id="NF033631">
    <property type="entry name" value="SLATT_5"/>
    <property type="match status" value="1"/>
</dbReference>
<dbReference type="RefSeq" id="WP_228901880.1">
    <property type="nucleotide sequence ID" value="NZ_CAWQNU010000356.1"/>
</dbReference>
<feature type="transmembrane region" description="Helical" evidence="1">
    <location>
        <begin position="58"/>
        <end position="79"/>
    </location>
</feature>
<evidence type="ECO:0000259" key="2">
    <source>
        <dbReference type="Pfam" id="PF18160"/>
    </source>
</evidence>
<dbReference type="Pfam" id="PF18160">
    <property type="entry name" value="SLATT_5"/>
    <property type="match status" value="1"/>
</dbReference>
<reference evidence="3" key="1">
    <citation type="submission" date="2023-01" db="EMBL/GenBank/DDBJ databases">
        <title>Genome sequencing of Photorhabdus bodei 09-20.</title>
        <authorList>
            <person name="Kalindamar S."/>
            <person name="Kumru S."/>
        </authorList>
    </citation>
    <scope>NUCLEOTIDE SEQUENCE</scope>
    <source>
        <strain evidence="3">09-20</strain>
    </source>
</reference>
<dbReference type="AlphaFoldDB" id="A0AAW6BCQ7"/>
<keyword evidence="1" id="KW-0472">Membrane</keyword>
<dbReference type="Proteomes" id="UP001212996">
    <property type="component" value="Unassembled WGS sequence"/>
</dbReference>
<feature type="transmembrane region" description="Helical" evidence="1">
    <location>
        <begin position="21"/>
        <end position="46"/>
    </location>
</feature>
<feature type="transmembrane region" description="Helical" evidence="1">
    <location>
        <begin position="174"/>
        <end position="191"/>
    </location>
</feature>
<organism evidence="3 4">
    <name type="scientific">Photorhabdus bodei</name>
    <dbReference type="NCBI Taxonomy" id="2029681"/>
    <lineage>
        <taxon>Bacteria</taxon>
        <taxon>Pseudomonadati</taxon>
        <taxon>Pseudomonadota</taxon>
        <taxon>Gammaproteobacteria</taxon>
        <taxon>Enterobacterales</taxon>
        <taxon>Morganellaceae</taxon>
        <taxon>Photorhabdus</taxon>
    </lineage>
</organism>
<keyword evidence="1" id="KW-1133">Transmembrane helix</keyword>
<proteinExistence type="predicted"/>
<accession>A0AAW6BCQ7</accession>
<name>A0AAW6BCQ7_9GAMM</name>
<keyword evidence="1" id="KW-0812">Transmembrane</keyword>
<evidence type="ECO:0000256" key="1">
    <source>
        <dbReference type="SAM" id="Phobius"/>
    </source>
</evidence>
<comment type="caution">
    <text evidence="3">The sequence shown here is derived from an EMBL/GenBank/DDBJ whole genome shotgun (WGS) entry which is preliminary data.</text>
</comment>
<evidence type="ECO:0000313" key="4">
    <source>
        <dbReference type="Proteomes" id="UP001212996"/>
    </source>
</evidence>
<dbReference type="InterPro" id="IPR041115">
    <property type="entry name" value="SLATT_5"/>
</dbReference>
<sequence>MAFENNIWWTRKARIQAEKRLLSNAFQSQLILFWYSFFGVAISIYYLKFSDNSDLAGVTWVIYSVLSLCMSGFITGLSFKERAGLIKECYETLNSLYQKAKKPNADIEKIAVEYEQVMGLCENHTDFDYYQALCIEHVISTKTLNSETGYKKDLDRNPTWYHWLNFIWGRIRRCLMLTFLYSLPILIFIVLQEFS</sequence>
<feature type="domain" description="SMODS and SLOG-associating 2TM effector" evidence="2">
    <location>
        <begin position="4"/>
        <end position="189"/>
    </location>
</feature>
<evidence type="ECO:0000313" key="3">
    <source>
        <dbReference type="EMBL" id="MDB6370828.1"/>
    </source>
</evidence>